<evidence type="ECO:0000313" key="2">
    <source>
        <dbReference type="EMBL" id="MCO5398814.1"/>
    </source>
</evidence>
<sequence>MNAVSVDITGWLIQGSRNHTMPFIIAAFALVGLLVYGAVRLYAMVASAYGAVAGSAAVLVAAALLTAIVVTLVQRYRAVHGVNVKGQRIVSVSGAWGRVAVDAEQKRGTLQLHGQDIRFLFADIAGAEAAERDGTWTLVLRLKHQAQAEWPIPMRNRQEAKRWAKIFALAATQEL</sequence>
<accession>A0ABT1AKM9</accession>
<reference evidence="2" key="2">
    <citation type="journal article" date="2023" name="Front. Microbiol.">
        <title>Ralstonia chuxiongensis sp. nov., Ralstonia mojiangensis sp. nov., and Ralstonia soli sp. nov., isolated from tobacco fields, are three novel species in the family Burkholderiaceae.</title>
        <authorList>
            <person name="Lu C.H."/>
            <person name="Zhang Y.Y."/>
            <person name="Jiang N."/>
            <person name="Chen W."/>
            <person name="Shao X."/>
            <person name="Zhao Z.M."/>
            <person name="Lu W.L."/>
            <person name="Hu X."/>
            <person name="Xi Y.X."/>
            <person name="Zou S.Y."/>
            <person name="Wei Q.J."/>
            <person name="Lin Z.L."/>
            <person name="Gong L."/>
            <person name="Gai X.T."/>
            <person name="Zhang L.Q."/>
            <person name="Li J.Y."/>
            <person name="Jin Y."/>
            <person name="Xia Z.Y."/>
        </authorList>
    </citation>
    <scope>NUCLEOTIDE SEQUENCE</scope>
    <source>
        <strain evidence="2">21MJYT02-11</strain>
    </source>
</reference>
<gene>
    <name evidence="2" type="ORF">NG900_11500</name>
</gene>
<name>A0ABT1AKM9_9RALS</name>
<protein>
    <submittedName>
        <fullName evidence="2">Uncharacterized protein</fullName>
    </submittedName>
</protein>
<evidence type="ECO:0000313" key="3">
    <source>
        <dbReference type="Proteomes" id="UP001162811"/>
    </source>
</evidence>
<reference evidence="2" key="1">
    <citation type="submission" date="2022-06" db="EMBL/GenBank/DDBJ databases">
        <authorList>
            <person name="Lu C.-H."/>
        </authorList>
    </citation>
    <scope>NUCLEOTIDE SEQUENCE</scope>
    <source>
        <strain evidence="2">21MJYT02-11</strain>
    </source>
</reference>
<keyword evidence="3" id="KW-1185">Reference proteome</keyword>
<feature type="transmembrane region" description="Helical" evidence="1">
    <location>
        <begin position="49"/>
        <end position="73"/>
    </location>
</feature>
<keyword evidence="1" id="KW-0812">Transmembrane</keyword>
<organism evidence="2 3">
    <name type="scientific">Ralstonia soli</name>
    <dbReference type="NCBI Taxonomy" id="2953896"/>
    <lineage>
        <taxon>Bacteria</taxon>
        <taxon>Pseudomonadati</taxon>
        <taxon>Pseudomonadota</taxon>
        <taxon>Betaproteobacteria</taxon>
        <taxon>Burkholderiales</taxon>
        <taxon>Burkholderiaceae</taxon>
        <taxon>Ralstonia</taxon>
    </lineage>
</organism>
<proteinExistence type="predicted"/>
<evidence type="ECO:0000256" key="1">
    <source>
        <dbReference type="SAM" id="Phobius"/>
    </source>
</evidence>
<feature type="transmembrane region" description="Helical" evidence="1">
    <location>
        <begin position="21"/>
        <end position="43"/>
    </location>
</feature>
<keyword evidence="1" id="KW-1133">Transmembrane helix</keyword>
<dbReference type="RefSeq" id="WP_252680263.1">
    <property type="nucleotide sequence ID" value="NZ_JAMXHT010000004.1"/>
</dbReference>
<dbReference type="EMBL" id="JAMXHT010000004">
    <property type="protein sequence ID" value="MCO5398814.1"/>
    <property type="molecule type" value="Genomic_DNA"/>
</dbReference>
<comment type="caution">
    <text evidence="2">The sequence shown here is derived from an EMBL/GenBank/DDBJ whole genome shotgun (WGS) entry which is preliminary data.</text>
</comment>
<dbReference type="Proteomes" id="UP001162811">
    <property type="component" value="Unassembled WGS sequence"/>
</dbReference>
<keyword evidence="1" id="KW-0472">Membrane</keyword>